<dbReference type="Proteomes" id="UP000176998">
    <property type="component" value="Unassembled WGS sequence"/>
</dbReference>
<comment type="caution">
    <text evidence="2">The sequence shown here is derived from an EMBL/GenBank/DDBJ whole genome shotgun (WGS) entry which is preliminary data.</text>
</comment>
<name>A0A1G4B0B0_9PEZI</name>
<feature type="non-terminal residue" evidence="2">
    <location>
        <position position="1"/>
    </location>
</feature>
<dbReference type="AlphaFoldDB" id="A0A1G4B0B0"/>
<dbReference type="RefSeq" id="XP_022471935.1">
    <property type="nucleotide sequence ID" value="XM_022621509.1"/>
</dbReference>
<proteinExistence type="predicted"/>
<organism evidence="2 3">
    <name type="scientific">Colletotrichum orchidophilum</name>
    <dbReference type="NCBI Taxonomy" id="1209926"/>
    <lineage>
        <taxon>Eukaryota</taxon>
        <taxon>Fungi</taxon>
        <taxon>Dikarya</taxon>
        <taxon>Ascomycota</taxon>
        <taxon>Pezizomycotina</taxon>
        <taxon>Sordariomycetes</taxon>
        <taxon>Hypocreomycetidae</taxon>
        <taxon>Glomerellales</taxon>
        <taxon>Glomerellaceae</taxon>
        <taxon>Colletotrichum</taxon>
    </lineage>
</organism>
<dbReference type="EMBL" id="MJBS01000093">
    <property type="protein sequence ID" value="OHE94773.1"/>
    <property type="molecule type" value="Genomic_DNA"/>
</dbReference>
<reference evidence="2 3" key="1">
    <citation type="submission" date="2016-09" db="EMBL/GenBank/DDBJ databases">
        <authorList>
            <person name="Capua I."/>
            <person name="De Benedictis P."/>
            <person name="Joannis T."/>
            <person name="Lombin L.H."/>
            <person name="Cattoli G."/>
        </authorList>
    </citation>
    <scope>NUCLEOTIDE SEQUENCE [LARGE SCALE GENOMIC DNA]</scope>
    <source>
        <strain evidence="2 3">IMI 309357</strain>
    </source>
</reference>
<evidence type="ECO:0000313" key="3">
    <source>
        <dbReference type="Proteomes" id="UP000176998"/>
    </source>
</evidence>
<evidence type="ECO:0000256" key="1">
    <source>
        <dbReference type="SAM" id="MobiDB-lite"/>
    </source>
</evidence>
<feature type="region of interest" description="Disordered" evidence="1">
    <location>
        <begin position="111"/>
        <end position="135"/>
    </location>
</feature>
<accession>A0A1G4B0B0</accession>
<protein>
    <submittedName>
        <fullName evidence="2">Uncharacterized protein</fullName>
    </submittedName>
</protein>
<dbReference type="GeneID" id="34563019"/>
<evidence type="ECO:0000313" key="2">
    <source>
        <dbReference type="EMBL" id="OHE94773.1"/>
    </source>
</evidence>
<gene>
    <name evidence="2" type="ORF">CORC01_09880</name>
</gene>
<keyword evidence="3" id="KW-1185">Reference proteome</keyword>
<sequence>QLLFSPTILTPARQAKESERGQDRRKAGSGLCLSAWGSELRKQRVQIWSNWQGTQPSPSLGLLGCIMILVPIRQAQTTKAYSILGCSFGGFTLVGGGFVVIESTLTGVDHGRGTARQLETRRAGGSIDEEERVPA</sequence>